<dbReference type="CDD" id="cd19490">
    <property type="entry name" value="XRCC2"/>
    <property type="match status" value="1"/>
</dbReference>
<name>A0ABR0ES45_ZASCE</name>
<evidence type="ECO:0008006" key="3">
    <source>
        <dbReference type="Google" id="ProtNLM"/>
    </source>
</evidence>
<gene>
    <name evidence="1" type="ORF">PRZ48_005125</name>
</gene>
<evidence type="ECO:0000313" key="2">
    <source>
        <dbReference type="Proteomes" id="UP001305779"/>
    </source>
</evidence>
<comment type="caution">
    <text evidence="1">The sequence shown here is derived from an EMBL/GenBank/DDBJ whole genome shotgun (WGS) entry which is preliminary data.</text>
</comment>
<dbReference type="PANTHER" id="PTHR46644:SF2">
    <property type="entry name" value="DNA REPAIR PROTEIN XRCC2"/>
    <property type="match status" value="1"/>
</dbReference>
<dbReference type="InterPro" id="IPR027417">
    <property type="entry name" value="P-loop_NTPase"/>
</dbReference>
<organism evidence="1 2">
    <name type="scientific">Zasmidium cellare</name>
    <name type="common">Wine cellar mold</name>
    <name type="synonym">Racodium cellare</name>
    <dbReference type="NCBI Taxonomy" id="395010"/>
    <lineage>
        <taxon>Eukaryota</taxon>
        <taxon>Fungi</taxon>
        <taxon>Dikarya</taxon>
        <taxon>Ascomycota</taxon>
        <taxon>Pezizomycotina</taxon>
        <taxon>Dothideomycetes</taxon>
        <taxon>Dothideomycetidae</taxon>
        <taxon>Mycosphaerellales</taxon>
        <taxon>Mycosphaerellaceae</taxon>
        <taxon>Zasmidium</taxon>
    </lineage>
</organism>
<accession>A0ABR0ES45</accession>
<dbReference type="Gene3D" id="3.40.50.300">
    <property type="entry name" value="P-loop containing nucleotide triphosphate hydrolases"/>
    <property type="match status" value="1"/>
</dbReference>
<dbReference type="EMBL" id="JAXOVC010000003">
    <property type="protein sequence ID" value="KAK4504209.1"/>
    <property type="molecule type" value="Genomic_DNA"/>
</dbReference>
<proteinExistence type="predicted"/>
<sequence>MGAEDLGKRLLAEVEEVGLDEILNTLRLTDPSTPSHFSLPPLDNLIQTAIDLKAPTTKTQPTPPIIELLSPSPGSGKTHLLYHLAALAVLPTTHGGRQSTAVIIDADGKFSIPRLVQQMSLLCKTHHPQDRESVIATSLKHVHTFHPQSLPSLLATLTSLPTYLFNANRHYSFDRAVGFIALDSAAAFYWQAKCDAEEASLLKDSSPPKGYVQLAGALKNVGRVLNAPVVFSSWNMNSVKKNPSLGPDVRAYRSSLPPPWSTLPTLRLVVRRIPVRKLPVEIGVEEALREGEMRQRVVEQGRFEVLVNEWGLEERAAQRLGGGFDFRIREDGVQFEEEGKDG</sequence>
<dbReference type="PANTHER" id="PTHR46644">
    <property type="entry name" value="DNA REPAIR PROTEIN XRCC2"/>
    <property type="match status" value="1"/>
</dbReference>
<keyword evidence="2" id="KW-1185">Reference proteome</keyword>
<evidence type="ECO:0000313" key="1">
    <source>
        <dbReference type="EMBL" id="KAK4504209.1"/>
    </source>
</evidence>
<dbReference type="InterPro" id="IPR030547">
    <property type="entry name" value="XRCC2"/>
</dbReference>
<protein>
    <recommendedName>
        <fullName evidence="3">DNA recombination and repair protein Rad51-like C-terminal domain-containing protein</fullName>
    </recommendedName>
</protein>
<dbReference type="SUPFAM" id="SSF52540">
    <property type="entry name" value="P-loop containing nucleoside triphosphate hydrolases"/>
    <property type="match status" value="1"/>
</dbReference>
<reference evidence="1 2" key="1">
    <citation type="journal article" date="2023" name="G3 (Bethesda)">
        <title>A chromosome-level genome assembly of Zasmidium syzygii isolated from banana leaves.</title>
        <authorList>
            <person name="van Westerhoven A.C."/>
            <person name="Mehrabi R."/>
            <person name="Talebi R."/>
            <person name="Steentjes M.B.F."/>
            <person name="Corcolon B."/>
            <person name="Chong P.A."/>
            <person name="Kema G.H.J."/>
            <person name="Seidl M.F."/>
        </authorList>
    </citation>
    <scope>NUCLEOTIDE SEQUENCE [LARGE SCALE GENOMIC DNA]</scope>
    <source>
        <strain evidence="1 2">P124</strain>
    </source>
</reference>
<dbReference type="Proteomes" id="UP001305779">
    <property type="component" value="Unassembled WGS sequence"/>
</dbReference>